<dbReference type="PANTHER" id="PTHR20883">
    <property type="entry name" value="PHYTANOYL-COA DIOXYGENASE DOMAIN CONTAINING 1"/>
    <property type="match status" value="1"/>
</dbReference>
<dbReference type="PANTHER" id="PTHR20883:SF41">
    <property type="entry name" value="IRON_ALPHA-KETOGLUTARATE-DEPENDENT DIOXYGENASE ASQJ"/>
    <property type="match status" value="1"/>
</dbReference>
<dbReference type="Pfam" id="PF05721">
    <property type="entry name" value="PhyH"/>
    <property type="match status" value="1"/>
</dbReference>
<organism evidence="2 3">
    <name type="scientific">Kibdelosporangium persicum</name>
    <dbReference type="NCBI Taxonomy" id="2698649"/>
    <lineage>
        <taxon>Bacteria</taxon>
        <taxon>Bacillati</taxon>
        <taxon>Actinomycetota</taxon>
        <taxon>Actinomycetes</taxon>
        <taxon>Pseudonocardiales</taxon>
        <taxon>Pseudonocardiaceae</taxon>
        <taxon>Kibdelosporangium</taxon>
    </lineage>
</organism>
<keyword evidence="1" id="KW-0560">Oxidoreductase</keyword>
<dbReference type="InterPro" id="IPR008775">
    <property type="entry name" value="Phytyl_CoA_dOase-like"/>
</dbReference>
<evidence type="ECO:0000256" key="1">
    <source>
        <dbReference type="ARBA" id="ARBA00023002"/>
    </source>
</evidence>
<dbReference type="EMBL" id="JAAATY010000048">
    <property type="protein sequence ID" value="NRN70967.1"/>
    <property type="molecule type" value="Genomic_DNA"/>
</dbReference>
<sequence>MAGGSKAVPRFARPYDTSAVDEAIRERGAAVLRQAFSPAMCDRFVAEVNDYIERNPERRKHAAESILGGFQGPQSVTLHGLVGRIPSAAEMVVQPDVFGAARRALANKTSNVLLTICEYMERRPGQPVQGLHRDTSAWYHLPIGADAVAITVMGAMSDFTERNGATWVVLDSHGSDAEPSWDDAVQATMDKGDALVFRSDLVHAGGANETEDQPRRLFSLGYQVGWLRQVENTSLSVPPAVAAGLPPEVQDLLGYSPEMVLGLYEGGHPRDALARIATQAEPAPVG</sequence>
<dbReference type="RefSeq" id="WP_173142135.1">
    <property type="nucleotide sequence ID" value="NZ_CBCSGW010000025.1"/>
</dbReference>
<evidence type="ECO:0000313" key="3">
    <source>
        <dbReference type="Proteomes" id="UP000763557"/>
    </source>
</evidence>
<evidence type="ECO:0000313" key="2">
    <source>
        <dbReference type="EMBL" id="NRN70967.1"/>
    </source>
</evidence>
<dbReference type="SUPFAM" id="SSF51197">
    <property type="entry name" value="Clavaminate synthase-like"/>
    <property type="match status" value="1"/>
</dbReference>
<reference evidence="2 3" key="1">
    <citation type="submission" date="2020-01" db="EMBL/GenBank/DDBJ databases">
        <title>Kibdelosporangium persica a novel Actinomycetes from a hot desert in Iran.</title>
        <authorList>
            <person name="Safaei N."/>
            <person name="Zaburannyi N."/>
            <person name="Mueller R."/>
            <person name="Wink J."/>
        </authorList>
    </citation>
    <scope>NUCLEOTIDE SEQUENCE [LARGE SCALE GENOMIC DNA]</scope>
    <source>
        <strain evidence="2 3">4NS15</strain>
    </source>
</reference>
<proteinExistence type="predicted"/>
<comment type="caution">
    <text evidence="2">The sequence shown here is derived from an EMBL/GenBank/DDBJ whole genome shotgun (WGS) entry which is preliminary data.</text>
</comment>
<accession>A0ABX2FJB2</accession>
<protein>
    <submittedName>
        <fullName evidence="2">Protein involved in biosynthesis of mitomycin antibiotics/polyketide fumonisin</fullName>
    </submittedName>
</protein>
<dbReference type="Gene3D" id="2.60.120.620">
    <property type="entry name" value="q2cbj1_9rhob like domain"/>
    <property type="match status" value="1"/>
</dbReference>
<dbReference type="Proteomes" id="UP000763557">
    <property type="component" value="Unassembled WGS sequence"/>
</dbReference>
<gene>
    <name evidence="2" type="ORF">GC106_82420</name>
</gene>
<name>A0ABX2FJB2_9PSEU</name>
<keyword evidence="3" id="KW-1185">Reference proteome</keyword>